<evidence type="ECO:0000313" key="3">
    <source>
        <dbReference type="EMBL" id="BAD01993.1"/>
    </source>
</evidence>
<geneLocation type="plasmid" evidence="3 4">
    <name>pSYSA</name>
</geneLocation>
<reference evidence="3 4" key="1">
    <citation type="journal article" date="2003" name="DNA Res.">
        <title>Structural analysis of four large plasmids harboring in a unicellular cyanobacterium, Synechocystis sp. PCC 6803.</title>
        <authorList>
            <person name="Kaneko T."/>
            <person name="Nakamura Y."/>
            <person name="Sasamoto S."/>
            <person name="Watanabe A."/>
            <person name="Kohara M."/>
            <person name="Matsumoto M."/>
            <person name="Shimpo S."/>
            <person name="Yamada M."/>
            <person name="Tabata S."/>
        </authorList>
    </citation>
    <scope>NUCLEOTIDE SEQUENCE [LARGE SCALE GENOMIC DNA]</scope>
    <source>
        <strain evidence="3">PCC 6803</strain>
        <plasmid evidence="4">pSYSA</plasmid>
    </source>
</reference>
<keyword evidence="2" id="KW-1133">Transmembrane helix</keyword>
<keyword evidence="2" id="KW-0472">Membrane</keyword>
<feature type="transmembrane region" description="Helical" evidence="2">
    <location>
        <begin position="39"/>
        <end position="62"/>
    </location>
</feature>
<proteinExistence type="predicted"/>
<feature type="transmembrane region" description="Helical" evidence="2">
    <location>
        <begin position="6"/>
        <end position="27"/>
    </location>
</feature>
<protein>
    <submittedName>
        <fullName evidence="3">Slr7091 protein</fullName>
    </submittedName>
</protein>
<organism evidence="3 4">
    <name type="scientific">Synechocystis sp. (strain ATCC 27184 / PCC 6803 / Kazusa)</name>
    <dbReference type="NCBI Taxonomy" id="1111708"/>
    <lineage>
        <taxon>Bacteria</taxon>
        <taxon>Bacillati</taxon>
        <taxon>Cyanobacteriota</taxon>
        <taxon>Cyanophyceae</taxon>
        <taxon>Synechococcales</taxon>
        <taxon>Merismopediaceae</taxon>
        <taxon>Synechocystis</taxon>
    </lineage>
</organism>
<dbReference type="Proteomes" id="UP000001425">
    <property type="component" value="Plasmid pSYSA"/>
</dbReference>
<dbReference type="InParanoid" id="Q6ZEA7"/>
<evidence type="ECO:0000313" key="4">
    <source>
        <dbReference type="Proteomes" id="UP000001425"/>
    </source>
</evidence>
<feature type="transmembrane region" description="Helical" evidence="2">
    <location>
        <begin position="68"/>
        <end position="89"/>
    </location>
</feature>
<dbReference type="EnsemblBacteria" id="BAD01993">
    <property type="protein sequence ID" value="BAD01993"/>
    <property type="gene ID" value="BAD01993"/>
</dbReference>
<dbReference type="AlphaFoldDB" id="Q6ZEA7"/>
<gene>
    <name evidence="3" type="ordered locus">slr7091</name>
</gene>
<sequence>MFKKLHTIFVVGGVKISATFLTVARSMYSPSRLLFARNLVLAIANGLITLVILLIAPLGLAAVIINTLLVACSTFMLSVFGDVVVRWLLQGTNPHGLPTNANPNVGITPQTSHQPTQRPDRW</sequence>
<accession>Q6ZEA7</accession>
<dbReference type="EMBL" id="AP004311">
    <property type="protein sequence ID" value="BAD01993.1"/>
    <property type="molecule type" value="Genomic_DNA"/>
</dbReference>
<keyword evidence="3" id="KW-0614">Plasmid</keyword>
<dbReference type="KEGG" id="syn:slr7091"/>
<feature type="region of interest" description="Disordered" evidence="1">
    <location>
        <begin position="97"/>
        <end position="122"/>
    </location>
</feature>
<keyword evidence="4" id="KW-1185">Reference proteome</keyword>
<keyword evidence="2" id="KW-0812">Transmembrane</keyword>
<evidence type="ECO:0000256" key="1">
    <source>
        <dbReference type="SAM" id="MobiDB-lite"/>
    </source>
</evidence>
<evidence type="ECO:0000256" key="2">
    <source>
        <dbReference type="SAM" id="Phobius"/>
    </source>
</evidence>
<dbReference type="NCBIfam" id="NF040558">
    <property type="entry name" value="CAS_Csx18"/>
    <property type="match status" value="1"/>
</dbReference>
<feature type="compositionally biased region" description="Polar residues" evidence="1">
    <location>
        <begin position="99"/>
        <end position="122"/>
    </location>
</feature>
<name>Q6ZEA7_SYNY3</name>